<evidence type="ECO:0000259" key="1">
    <source>
        <dbReference type="PROSITE" id="PS51352"/>
    </source>
</evidence>
<reference evidence="2" key="1">
    <citation type="submission" date="2019-08" db="EMBL/GenBank/DDBJ databases">
        <authorList>
            <person name="Kucharzyk K."/>
            <person name="Murdoch R.W."/>
            <person name="Higgins S."/>
            <person name="Loffler F."/>
        </authorList>
    </citation>
    <scope>NUCLEOTIDE SEQUENCE</scope>
</reference>
<dbReference type="InterPro" id="IPR050553">
    <property type="entry name" value="Thioredoxin_ResA/DsbE_sf"/>
</dbReference>
<dbReference type="PANTHER" id="PTHR42852:SF13">
    <property type="entry name" value="PROTEIN DIPZ"/>
    <property type="match status" value="1"/>
</dbReference>
<dbReference type="InterPro" id="IPR033395">
    <property type="entry name" value="DUF5106"/>
</dbReference>
<evidence type="ECO:0000313" key="2">
    <source>
        <dbReference type="EMBL" id="MPL70034.1"/>
    </source>
</evidence>
<dbReference type="InterPro" id="IPR013766">
    <property type="entry name" value="Thioredoxin_domain"/>
</dbReference>
<accession>A0A644TSU5</accession>
<dbReference type="Pfam" id="PF17127">
    <property type="entry name" value="DUF5106"/>
    <property type="match status" value="1"/>
</dbReference>
<sequence length="471" mass="56170">MMKVKLNSKIFLFLFFIVALPTFLFSQQSYDITFKIGEIYVDTVVIKSYYGNKTIVIDSLKREKDGSFRLKKDNIHKGIGIFTVGKMDIFTFVFDKENKFEINLDDNWNYLVKGCQENDLYFEFQKANKQIRFLESKTKREIKQNPNANKDSLNNIYNTEVNKFMSFQKEFYKSYPNHIMTKMVKALEDPQIPKEYLNGNQIDSTKKLDFIYYFRTHYWDNFDFSDNRLIATPYFFTKQKTYMNELTMQSADSIAVAIKDFIEKANQNNGIEYSKYILDYYILMNRKLPFAYNEERFVEIVDRVVSGERTPWISPSEIETMKAEADKIRPLLPEKQFINISEKTLNDKTYNLYDIKTKYTVVYFWSAGCESCKINLDQLETFYKKYKKVYDVEIFSIDLDNNMEESIAFQQKHPFDWIVLKSNSTILKEKYNLDIEMTPDLYLLDKDKKIINHTPLYNQIEETIKSIEEEE</sequence>
<proteinExistence type="predicted"/>
<comment type="caution">
    <text evidence="2">The sequence shown here is derived from an EMBL/GenBank/DDBJ whole genome shotgun (WGS) entry which is preliminary data.</text>
</comment>
<dbReference type="InterPro" id="IPR000866">
    <property type="entry name" value="AhpC/TSA"/>
</dbReference>
<feature type="domain" description="Thioredoxin" evidence="1">
    <location>
        <begin position="331"/>
        <end position="471"/>
    </location>
</feature>
<dbReference type="InterPro" id="IPR017937">
    <property type="entry name" value="Thioredoxin_CS"/>
</dbReference>
<dbReference type="PROSITE" id="PS00194">
    <property type="entry name" value="THIOREDOXIN_1"/>
    <property type="match status" value="1"/>
</dbReference>
<dbReference type="SUPFAM" id="SSF52833">
    <property type="entry name" value="Thioredoxin-like"/>
    <property type="match status" value="1"/>
</dbReference>
<dbReference type="PROSITE" id="PS51352">
    <property type="entry name" value="THIOREDOXIN_2"/>
    <property type="match status" value="1"/>
</dbReference>
<organism evidence="2">
    <name type="scientific">bioreactor metagenome</name>
    <dbReference type="NCBI Taxonomy" id="1076179"/>
    <lineage>
        <taxon>unclassified sequences</taxon>
        <taxon>metagenomes</taxon>
        <taxon>ecological metagenomes</taxon>
    </lineage>
</organism>
<dbReference type="PANTHER" id="PTHR42852">
    <property type="entry name" value="THIOL:DISULFIDE INTERCHANGE PROTEIN DSBE"/>
    <property type="match status" value="1"/>
</dbReference>
<dbReference type="EMBL" id="VSSQ01000050">
    <property type="protein sequence ID" value="MPL70034.1"/>
    <property type="molecule type" value="Genomic_DNA"/>
</dbReference>
<protein>
    <submittedName>
        <fullName evidence="2">Thiol-disulfide oxidoreductase ResA</fullName>
    </submittedName>
</protein>
<dbReference type="Gene3D" id="3.40.30.10">
    <property type="entry name" value="Glutaredoxin"/>
    <property type="match status" value="1"/>
</dbReference>
<gene>
    <name evidence="2" type="primary">resA_15</name>
    <name evidence="2" type="ORF">SDC9_15785</name>
</gene>
<name>A0A644TSU5_9ZZZZ</name>
<dbReference type="InterPro" id="IPR036249">
    <property type="entry name" value="Thioredoxin-like_sf"/>
</dbReference>
<dbReference type="CDD" id="cd02966">
    <property type="entry name" value="TlpA_like_family"/>
    <property type="match status" value="1"/>
</dbReference>
<dbReference type="AlphaFoldDB" id="A0A644TSU5"/>
<dbReference type="Pfam" id="PF00578">
    <property type="entry name" value="AhpC-TSA"/>
    <property type="match status" value="1"/>
</dbReference>